<gene>
    <name evidence="6" type="ORF">FHQ18_08805</name>
</gene>
<dbReference type="OrthoDB" id="9780708at2"/>
<proteinExistence type="inferred from homology"/>
<organism evidence="6 7">
    <name type="scientific">Deferribacter autotrophicus</name>
    <dbReference type="NCBI Taxonomy" id="500465"/>
    <lineage>
        <taxon>Bacteria</taxon>
        <taxon>Pseudomonadati</taxon>
        <taxon>Deferribacterota</taxon>
        <taxon>Deferribacteres</taxon>
        <taxon>Deferribacterales</taxon>
        <taxon>Deferribacteraceae</taxon>
        <taxon>Deferribacter</taxon>
    </lineage>
</organism>
<dbReference type="InterPro" id="IPR003722">
    <property type="entry name" value="Cbl_synth_CobH/CbiC"/>
</dbReference>
<dbReference type="PANTHER" id="PTHR43588">
    <property type="entry name" value="COBALT-PRECORRIN-8 METHYLMUTASE"/>
    <property type="match status" value="1"/>
</dbReference>
<dbReference type="RefSeq" id="WP_149266806.1">
    <property type="nucleotide sequence ID" value="NZ_VFJB01000006.1"/>
</dbReference>
<dbReference type="UniPathway" id="UPA00148"/>
<name>A0A5A8F464_9BACT</name>
<keyword evidence="4" id="KW-0413">Isomerase</keyword>
<dbReference type="Gene3D" id="3.40.50.10230">
    <property type="entry name" value="Cobalamin biosynthesis CobH/CbiC, precorrin-8X methylmutase"/>
    <property type="match status" value="1"/>
</dbReference>
<evidence type="ECO:0000313" key="6">
    <source>
        <dbReference type="EMBL" id="KAA0257833.1"/>
    </source>
</evidence>
<dbReference type="GO" id="GO:0009236">
    <property type="term" value="P:cobalamin biosynthetic process"/>
    <property type="evidence" value="ECO:0007669"/>
    <property type="project" value="UniProtKB-UniPathway"/>
</dbReference>
<sequence>MKKGEMIEKESFDIIEQNVDLSNFSEEEKVVVKRVIHASGDFEFAKLIYFSKEWLTDFKNILGKKPSVICDVNMVKSGITEKYLRVSGLKTYCFISDDEVIRRAKELNKTRAEISMEYAFDRFENIIFVIGNAPTALLKVIEMSKDRDDKAVFVVGMPVGFVKAAESKKMLAESPIPCITNFGTKGGSGIAAAAFNALIKVCYHV</sequence>
<evidence type="ECO:0000256" key="4">
    <source>
        <dbReference type="ARBA" id="ARBA00023235"/>
    </source>
</evidence>
<dbReference type="Pfam" id="PF02570">
    <property type="entry name" value="CbiC"/>
    <property type="match status" value="1"/>
</dbReference>
<evidence type="ECO:0000256" key="3">
    <source>
        <dbReference type="ARBA" id="ARBA00022573"/>
    </source>
</evidence>
<keyword evidence="7" id="KW-1185">Reference proteome</keyword>
<evidence type="ECO:0000256" key="2">
    <source>
        <dbReference type="ARBA" id="ARBA00009774"/>
    </source>
</evidence>
<dbReference type="Proteomes" id="UP000322876">
    <property type="component" value="Unassembled WGS sequence"/>
</dbReference>
<evidence type="ECO:0000313" key="7">
    <source>
        <dbReference type="Proteomes" id="UP000322876"/>
    </source>
</evidence>
<evidence type="ECO:0000256" key="1">
    <source>
        <dbReference type="ARBA" id="ARBA00004953"/>
    </source>
</evidence>
<reference evidence="6 7" key="1">
    <citation type="submission" date="2019-06" db="EMBL/GenBank/DDBJ databases">
        <title>Genomic insights into carbon and energy metabolism of Deferribacter autotrophicus revealed new metabolic traits in the phylum Deferribacteres.</title>
        <authorList>
            <person name="Slobodkin A.I."/>
            <person name="Slobodkina G.B."/>
            <person name="Allioux M."/>
            <person name="Alain K."/>
            <person name="Jebbar M."/>
            <person name="Shadrin V."/>
            <person name="Kublanov I.V."/>
            <person name="Toshchakov S.V."/>
            <person name="Bonch-Osmolovskaya E.A."/>
        </authorList>
    </citation>
    <scope>NUCLEOTIDE SEQUENCE [LARGE SCALE GENOMIC DNA]</scope>
    <source>
        <strain evidence="6 7">SL50</strain>
    </source>
</reference>
<dbReference type="PANTHER" id="PTHR43588:SF1">
    <property type="entry name" value="COBALT-PRECORRIN-8 METHYLMUTASE"/>
    <property type="match status" value="1"/>
</dbReference>
<dbReference type="EMBL" id="VFJB01000006">
    <property type="protein sequence ID" value="KAA0257833.1"/>
    <property type="molecule type" value="Genomic_DNA"/>
</dbReference>
<protein>
    <submittedName>
        <fullName evidence="6">Precorrin-8X methylmutase</fullName>
    </submittedName>
</protein>
<dbReference type="AlphaFoldDB" id="A0A5A8F464"/>
<feature type="domain" description="Cobalamin biosynthesis precorrin-8X methylmutase CobH/CbiC" evidence="5">
    <location>
        <begin position="7"/>
        <end position="200"/>
    </location>
</feature>
<evidence type="ECO:0000259" key="5">
    <source>
        <dbReference type="Pfam" id="PF02570"/>
    </source>
</evidence>
<accession>A0A5A8F464</accession>
<comment type="similarity">
    <text evidence="2">Belongs to the CobH/CbiC family.</text>
</comment>
<dbReference type="SUPFAM" id="SSF63965">
    <property type="entry name" value="Precorrin-8X methylmutase CbiC/CobH"/>
    <property type="match status" value="1"/>
</dbReference>
<dbReference type="GO" id="GO:0016993">
    <property type="term" value="F:precorrin-8X methylmutase activity"/>
    <property type="evidence" value="ECO:0007669"/>
    <property type="project" value="InterPro"/>
</dbReference>
<dbReference type="InterPro" id="IPR036588">
    <property type="entry name" value="CobH/CbiC_sf"/>
</dbReference>
<keyword evidence="3" id="KW-0169">Cobalamin biosynthesis</keyword>
<comment type="caution">
    <text evidence="6">The sequence shown here is derived from an EMBL/GenBank/DDBJ whole genome shotgun (WGS) entry which is preliminary data.</text>
</comment>
<comment type="pathway">
    <text evidence="1">Cofactor biosynthesis; adenosylcobalamin biosynthesis.</text>
</comment>